<evidence type="ECO:0000313" key="13">
    <source>
        <dbReference type="Proteomes" id="UP000293347"/>
    </source>
</evidence>
<proteinExistence type="inferred from homology"/>
<dbReference type="OrthoDB" id="9802448at2"/>
<dbReference type="Pfam" id="PF00488">
    <property type="entry name" value="MutS_V"/>
    <property type="match status" value="1"/>
</dbReference>
<dbReference type="InterPro" id="IPR045076">
    <property type="entry name" value="MutS"/>
</dbReference>
<dbReference type="Gene3D" id="3.40.1170.10">
    <property type="entry name" value="DNA repair protein MutS, domain I"/>
    <property type="match status" value="1"/>
</dbReference>
<evidence type="ECO:0000256" key="10">
    <source>
        <dbReference type="RuleBase" id="RU003756"/>
    </source>
</evidence>
<dbReference type="GO" id="GO:0003684">
    <property type="term" value="F:damaged DNA binding"/>
    <property type="evidence" value="ECO:0007669"/>
    <property type="project" value="UniProtKB-UniRule"/>
</dbReference>
<dbReference type="Pfam" id="PF05188">
    <property type="entry name" value="MutS_II"/>
    <property type="match status" value="1"/>
</dbReference>
<dbReference type="Gene3D" id="3.30.420.110">
    <property type="entry name" value="MutS, connector domain"/>
    <property type="match status" value="1"/>
</dbReference>
<dbReference type="InterPro" id="IPR005748">
    <property type="entry name" value="DNA_mismatch_repair_MutS"/>
</dbReference>
<dbReference type="HAMAP" id="MF_00096">
    <property type="entry name" value="MutS"/>
    <property type="match status" value="1"/>
</dbReference>
<evidence type="ECO:0000259" key="11">
    <source>
        <dbReference type="PROSITE" id="PS00486"/>
    </source>
</evidence>
<dbReference type="InterPro" id="IPR027417">
    <property type="entry name" value="P-loop_NTPase"/>
</dbReference>
<accession>A0A4R0NLD9</accession>
<evidence type="ECO:0000256" key="1">
    <source>
        <dbReference type="ARBA" id="ARBA00006271"/>
    </source>
</evidence>
<dbReference type="GO" id="GO:0140664">
    <property type="term" value="F:ATP-dependent DNA damage sensor activity"/>
    <property type="evidence" value="ECO:0007669"/>
    <property type="project" value="InterPro"/>
</dbReference>
<evidence type="ECO:0000256" key="4">
    <source>
        <dbReference type="ARBA" id="ARBA00022763"/>
    </source>
</evidence>
<dbReference type="InterPro" id="IPR000432">
    <property type="entry name" value="DNA_mismatch_repair_MutS_C"/>
</dbReference>
<keyword evidence="4 9" id="KW-0227">DNA damage</keyword>
<dbReference type="GO" id="GO:0005829">
    <property type="term" value="C:cytosol"/>
    <property type="evidence" value="ECO:0007669"/>
    <property type="project" value="TreeGrafter"/>
</dbReference>
<protein>
    <recommendedName>
        <fullName evidence="2 9">DNA mismatch repair protein MutS</fullName>
    </recommendedName>
</protein>
<gene>
    <name evidence="9 12" type="primary">mutS</name>
    <name evidence="12" type="ORF">EZ437_11940</name>
</gene>
<dbReference type="InterPro" id="IPR016151">
    <property type="entry name" value="DNA_mismatch_repair_MutS_N"/>
</dbReference>
<dbReference type="SUPFAM" id="SSF52540">
    <property type="entry name" value="P-loop containing nucleoside triphosphate hydrolases"/>
    <property type="match status" value="1"/>
</dbReference>
<evidence type="ECO:0000256" key="3">
    <source>
        <dbReference type="ARBA" id="ARBA00022741"/>
    </source>
</evidence>
<dbReference type="Pfam" id="PF05190">
    <property type="entry name" value="MutS_IV"/>
    <property type="match status" value="1"/>
</dbReference>
<dbReference type="GO" id="GO:0030983">
    <property type="term" value="F:mismatched DNA binding"/>
    <property type="evidence" value="ECO:0007669"/>
    <property type="project" value="InterPro"/>
</dbReference>
<evidence type="ECO:0000256" key="2">
    <source>
        <dbReference type="ARBA" id="ARBA00021982"/>
    </source>
</evidence>
<feature type="binding site" evidence="9">
    <location>
        <begin position="619"/>
        <end position="626"/>
    </location>
    <ligand>
        <name>ATP</name>
        <dbReference type="ChEBI" id="CHEBI:30616"/>
    </ligand>
</feature>
<dbReference type="GO" id="GO:0005524">
    <property type="term" value="F:ATP binding"/>
    <property type="evidence" value="ECO:0007669"/>
    <property type="project" value="UniProtKB-UniRule"/>
</dbReference>
<dbReference type="CDD" id="cd03284">
    <property type="entry name" value="ABC_MutS1"/>
    <property type="match status" value="1"/>
</dbReference>
<dbReference type="InterPro" id="IPR036187">
    <property type="entry name" value="DNA_mismatch_repair_MutS_sf"/>
</dbReference>
<keyword evidence="5 9" id="KW-0067">ATP-binding</keyword>
<dbReference type="InterPro" id="IPR007860">
    <property type="entry name" value="DNA_mmatch_repair_MutS_con_dom"/>
</dbReference>
<dbReference type="InterPro" id="IPR007696">
    <property type="entry name" value="DNA_mismatch_repair_MutS_core"/>
</dbReference>
<dbReference type="InterPro" id="IPR007861">
    <property type="entry name" value="DNA_mismatch_repair_MutS_clamp"/>
</dbReference>
<dbReference type="RefSeq" id="WP_131596246.1">
    <property type="nucleotide sequence ID" value="NZ_SJSL01000002.1"/>
</dbReference>
<dbReference type="PROSITE" id="PS00486">
    <property type="entry name" value="DNA_MISMATCH_REPAIR_2"/>
    <property type="match status" value="1"/>
</dbReference>
<dbReference type="EMBL" id="SJSL01000002">
    <property type="protein sequence ID" value="TCD01446.1"/>
    <property type="molecule type" value="Genomic_DNA"/>
</dbReference>
<dbReference type="InterPro" id="IPR007695">
    <property type="entry name" value="DNA_mismatch_repair_MutS-lik_N"/>
</dbReference>
<dbReference type="PIRSF" id="PIRSF037677">
    <property type="entry name" value="DNA_mis_repair_Msh6"/>
    <property type="match status" value="1"/>
</dbReference>
<sequence>MAKDTTKETPLMQQYNAIKAKYPGALLLFRVGDFYETFGEDAIKTSQILGIVLTRRGTGPNGGALELAGFPHHSLDNYLSKLVRAGQRVAICDQLEDPKATKTIVKRGVTELVTPGVAYSDNILNQKSNNYLAAVYFDKGAIGVAFADISTGEFLVAQGDAEYIDKLLQGFKPTEVVFQKTRRKEFIEVFGDKFYTYHLDDWAFTNDYATEILTKHFEVTSLKGFGVDKLQSGIVAAGVVLHYLNETEHRNLKHISAISRLEQDKYVWLDRFTIRNLELVSSANENAVTLFEILDQTSTPMGARLLHKWIIMPLKELKPIEERLGMVAFLIKDESLLEEFLSHIKQIGDLERLISKVGLQKVGPRELCQLKKALYHIEAVKKIAEAANNPFLSVLADQLNPCLTIREKLERELQQDPPALLIKGNVIADGIDEELDRLRKIAFGGKDYLVEIQKREAAITGIPSLKVAFNNIFGYYLEVTHTHKDKVPADWIRKQTLVSAERYITPELKEYEEQILGAEEKIQHIEVRIYNELMYQVSAYIKQIQLNAFLIAQLDVLLCFAQLAIKNHYVRPQVTKDKTLDIKGGRHPVIEKRLPIGEEYITNDVFLDNDTQQIIIITGPNMSGKSAILRQTALIVLMAQMGCFVPAKAASIGLIDKIFTRVGASDNLSSGESTFMVEMNETASILNNISDRSLILLDEIGRGTSTYDGISIAWAIAEFLHQHPTAKPKTLFATHYHELNELANTMSRIRNFNVSIKEVSNKVIFLRKLIPGGSEHSFGIHVAKMAGMPPKLINRANEILKKLEIDRTEGQSIKDSIKKVQNQAYQLQMFAIDDPVLIKIRDTLNNLDVNILTPVEALLKLDEIQRIIKQ</sequence>
<dbReference type="PANTHER" id="PTHR11361:SF34">
    <property type="entry name" value="DNA MISMATCH REPAIR PROTEIN MSH1, MITOCHONDRIAL"/>
    <property type="match status" value="1"/>
</dbReference>
<dbReference type="Gene3D" id="1.10.1420.10">
    <property type="match status" value="2"/>
</dbReference>
<dbReference type="PANTHER" id="PTHR11361">
    <property type="entry name" value="DNA MISMATCH REPAIR PROTEIN MUTS FAMILY MEMBER"/>
    <property type="match status" value="1"/>
</dbReference>
<dbReference type="FunFam" id="3.40.50.300:FF:000870">
    <property type="entry name" value="MutS protein homolog 4"/>
    <property type="match status" value="1"/>
</dbReference>
<dbReference type="Proteomes" id="UP000293347">
    <property type="component" value="Unassembled WGS sequence"/>
</dbReference>
<dbReference type="SUPFAM" id="SSF55271">
    <property type="entry name" value="DNA repair protein MutS, domain I"/>
    <property type="match status" value="1"/>
</dbReference>
<dbReference type="GO" id="GO:0006298">
    <property type="term" value="P:mismatch repair"/>
    <property type="evidence" value="ECO:0007669"/>
    <property type="project" value="UniProtKB-UniRule"/>
</dbReference>
<dbReference type="NCBIfam" id="TIGR01070">
    <property type="entry name" value="mutS1"/>
    <property type="match status" value="1"/>
</dbReference>
<dbReference type="SMART" id="SM00533">
    <property type="entry name" value="MUTSd"/>
    <property type="match status" value="1"/>
</dbReference>
<dbReference type="SUPFAM" id="SSF53150">
    <property type="entry name" value="DNA repair protein MutS, domain II"/>
    <property type="match status" value="1"/>
</dbReference>
<dbReference type="Pfam" id="PF01624">
    <property type="entry name" value="MutS_I"/>
    <property type="match status" value="1"/>
</dbReference>
<comment type="similarity">
    <text evidence="1 9 10">Belongs to the DNA mismatch repair MutS family.</text>
</comment>
<evidence type="ECO:0000256" key="6">
    <source>
        <dbReference type="ARBA" id="ARBA00023125"/>
    </source>
</evidence>
<dbReference type="NCBIfam" id="NF003810">
    <property type="entry name" value="PRK05399.1"/>
    <property type="match status" value="1"/>
</dbReference>
<dbReference type="InterPro" id="IPR017261">
    <property type="entry name" value="DNA_mismatch_repair_MutS/MSH"/>
</dbReference>
<dbReference type="SUPFAM" id="SSF48334">
    <property type="entry name" value="DNA repair protein MutS, domain III"/>
    <property type="match status" value="1"/>
</dbReference>
<dbReference type="SMART" id="SM00534">
    <property type="entry name" value="MUTSac"/>
    <property type="match status" value="1"/>
</dbReference>
<dbReference type="AlphaFoldDB" id="A0A4R0NLD9"/>
<dbReference type="Gene3D" id="3.40.50.300">
    <property type="entry name" value="P-loop containing nucleotide triphosphate hydrolases"/>
    <property type="match status" value="1"/>
</dbReference>
<comment type="function">
    <text evidence="8 9">This protein is involved in the repair of mismatches in DNA. It is possible that it carries out the mismatch recognition step. This protein has a weak ATPase activity.</text>
</comment>
<evidence type="ECO:0000256" key="9">
    <source>
        <dbReference type="HAMAP-Rule" id="MF_00096"/>
    </source>
</evidence>
<dbReference type="Pfam" id="PF05192">
    <property type="entry name" value="MutS_III"/>
    <property type="match status" value="1"/>
</dbReference>
<keyword evidence="6 9" id="KW-0238">DNA-binding</keyword>
<dbReference type="InterPro" id="IPR036678">
    <property type="entry name" value="MutS_con_dom_sf"/>
</dbReference>
<comment type="caution">
    <text evidence="12">The sequence shown here is derived from an EMBL/GenBank/DDBJ whole genome shotgun (WGS) entry which is preliminary data.</text>
</comment>
<evidence type="ECO:0000313" key="12">
    <source>
        <dbReference type="EMBL" id="TCD01446.1"/>
    </source>
</evidence>
<evidence type="ECO:0000256" key="5">
    <source>
        <dbReference type="ARBA" id="ARBA00022840"/>
    </source>
</evidence>
<keyword evidence="13" id="KW-1185">Reference proteome</keyword>
<keyword evidence="3 9" id="KW-0547">Nucleotide-binding</keyword>
<keyword evidence="7 9" id="KW-0234">DNA repair</keyword>
<feature type="domain" description="DNA mismatch repair proteins mutS family" evidence="11">
    <location>
        <begin position="693"/>
        <end position="709"/>
    </location>
</feature>
<evidence type="ECO:0000256" key="8">
    <source>
        <dbReference type="ARBA" id="ARBA00024647"/>
    </source>
</evidence>
<organism evidence="12 13">
    <name type="scientific">Pedobacter psychroterrae</name>
    <dbReference type="NCBI Taxonomy" id="2530453"/>
    <lineage>
        <taxon>Bacteria</taxon>
        <taxon>Pseudomonadati</taxon>
        <taxon>Bacteroidota</taxon>
        <taxon>Sphingobacteriia</taxon>
        <taxon>Sphingobacteriales</taxon>
        <taxon>Sphingobacteriaceae</taxon>
        <taxon>Pedobacter</taxon>
    </lineage>
</organism>
<evidence type="ECO:0000256" key="7">
    <source>
        <dbReference type="ARBA" id="ARBA00023204"/>
    </source>
</evidence>
<reference evidence="12 13" key="1">
    <citation type="submission" date="2019-02" db="EMBL/GenBank/DDBJ databases">
        <title>Pedobacter sp. RP-1-14 sp. nov., isolated from Arctic soil.</title>
        <authorList>
            <person name="Dahal R.H."/>
        </authorList>
    </citation>
    <scope>NUCLEOTIDE SEQUENCE [LARGE SCALE GENOMIC DNA]</scope>
    <source>
        <strain evidence="12 13">RP-1-14</strain>
    </source>
</reference>
<name>A0A4R0NLD9_9SPHI</name>